<dbReference type="NCBIfam" id="TIGR00803">
    <property type="entry name" value="nst"/>
    <property type="match status" value="1"/>
</dbReference>
<feature type="transmembrane region" description="Helical" evidence="7">
    <location>
        <begin position="158"/>
        <end position="179"/>
    </location>
</feature>
<keyword evidence="2" id="KW-0762">Sugar transport</keyword>
<evidence type="ECO:0000256" key="3">
    <source>
        <dbReference type="ARBA" id="ARBA00022692"/>
    </source>
</evidence>
<evidence type="ECO:0000256" key="1">
    <source>
        <dbReference type="ARBA" id="ARBA00004141"/>
    </source>
</evidence>
<feature type="transmembrane region" description="Helical" evidence="7">
    <location>
        <begin position="219"/>
        <end position="236"/>
    </location>
</feature>
<dbReference type="GO" id="GO:0015165">
    <property type="term" value="F:pyrimidine nucleotide-sugar transmembrane transporter activity"/>
    <property type="evidence" value="ECO:0007669"/>
    <property type="project" value="InterPro"/>
</dbReference>
<evidence type="ECO:0000313" key="9">
    <source>
        <dbReference type="WBParaSite" id="maker-uti_cns_0018599-snap-gene-0.1-mRNA-1"/>
    </source>
</evidence>
<feature type="region of interest" description="Disordered" evidence="6">
    <location>
        <begin position="271"/>
        <end position="290"/>
    </location>
</feature>
<feature type="compositionally biased region" description="Polar residues" evidence="6">
    <location>
        <begin position="271"/>
        <end position="282"/>
    </location>
</feature>
<evidence type="ECO:0000313" key="8">
    <source>
        <dbReference type="Proteomes" id="UP000095280"/>
    </source>
</evidence>
<evidence type="ECO:0000256" key="7">
    <source>
        <dbReference type="SAM" id="Phobius"/>
    </source>
</evidence>
<evidence type="ECO:0000256" key="6">
    <source>
        <dbReference type="SAM" id="MobiDB-lite"/>
    </source>
</evidence>
<name>A0A1I8IW99_9PLAT</name>
<feature type="transmembrane region" description="Helical" evidence="7">
    <location>
        <begin position="242"/>
        <end position="259"/>
    </location>
</feature>
<organism evidence="8 9">
    <name type="scientific">Macrostomum lignano</name>
    <dbReference type="NCBI Taxonomy" id="282301"/>
    <lineage>
        <taxon>Eukaryota</taxon>
        <taxon>Metazoa</taxon>
        <taxon>Spiralia</taxon>
        <taxon>Lophotrochozoa</taxon>
        <taxon>Platyhelminthes</taxon>
        <taxon>Rhabditophora</taxon>
        <taxon>Macrostomorpha</taxon>
        <taxon>Macrostomida</taxon>
        <taxon>Macrostomidae</taxon>
        <taxon>Macrostomum</taxon>
    </lineage>
</organism>
<comment type="subcellular location">
    <subcellularLocation>
        <location evidence="1">Membrane</location>
        <topology evidence="1">Multi-pass membrane protein</topology>
    </subcellularLocation>
</comment>
<proteinExistence type="predicted"/>
<keyword evidence="5 7" id="KW-0472">Membrane</keyword>
<protein>
    <submittedName>
        <fullName evidence="9">UDP-galactose translocator</fullName>
    </submittedName>
</protein>
<evidence type="ECO:0000256" key="5">
    <source>
        <dbReference type="ARBA" id="ARBA00023136"/>
    </source>
</evidence>
<dbReference type="Proteomes" id="UP000095280">
    <property type="component" value="Unplaced"/>
</dbReference>
<keyword evidence="8" id="KW-1185">Reference proteome</keyword>
<reference evidence="9" key="1">
    <citation type="submission" date="2016-11" db="UniProtKB">
        <authorList>
            <consortium name="WormBaseParasite"/>
        </authorList>
    </citation>
    <scope>IDENTIFICATION</scope>
</reference>
<evidence type="ECO:0000256" key="2">
    <source>
        <dbReference type="ARBA" id="ARBA00022597"/>
    </source>
</evidence>
<sequence length="305" mass="33194">ISNKVAYHMPDQLVTMAGNNQLIKVSTLIILTLQNVSLILVMRYIRTRPGDMFFSSTAVVCSEVVKFFVSCGLVAWECGSMKSFSDFLIKNTYGDPIDCLKISVPAVIYVLQNNLLYVAISNLDAVTYQLILCRALPTRAGFAGVYFEFMLKNTEKSLWWRNVQLAFEGVLFGVATAYINDGSMLMNKGFLYGYDGWVLFVILLQSVGGLVVAVVDLQTSAAIIIACIFSIYMFNFQLSPQFVLGTSLVIAAIFAYAKFGVARLSVQTKTVQPTPKPSSSGLSGVGGDAIQTGDSVAVKLSDHSG</sequence>
<dbReference type="Pfam" id="PF04142">
    <property type="entry name" value="Nuc_sug_transp"/>
    <property type="match status" value="2"/>
</dbReference>
<evidence type="ECO:0000256" key="4">
    <source>
        <dbReference type="ARBA" id="ARBA00022989"/>
    </source>
</evidence>
<accession>A0A1I8IW99</accession>
<dbReference type="PANTHER" id="PTHR10231">
    <property type="entry name" value="NUCLEOTIDE-SUGAR TRANSMEMBRANE TRANSPORTER"/>
    <property type="match status" value="1"/>
</dbReference>
<dbReference type="WBParaSite" id="maker-uti_cns_0018599-snap-gene-0.1-mRNA-1">
    <property type="protein sequence ID" value="maker-uti_cns_0018599-snap-gene-0.1-mRNA-1"/>
    <property type="gene ID" value="maker-uti_cns_0018599-snap-gene-0.1"/>
</dbReference>
<feature type="transmembrane region" description="Helical" evidence="7">
    <location>
        <begin position="191"/>
        <end position="212"/>
    </location>
</feature>
<keyword evidence="4 7" id="KW-1133">Transmembrane helix</keyword>
<keyword evidence="3 7" id="KW-0812">Transmembrane</keyword>
<feature type="transmembrane region" description="Helical" evidence="7">
    <location>
        <begin position="22"/>
        <end position="41"/>
    </location>
</feature>
<dbReference type="InterPro" id="IPR007271">
    <property type="entry name" value="Nuc_sug_transpt"/>
</dbReference>
<dbReference type="AlphaFoldDB" id="A0A1I8IW99"/>
<dbReference type="GO" id="GO:0000139">
    <property type="term" value="C:Golgi membrane"/>
    <property type="evidence" value="ECO:0007669"/>
    <property type="project" value="InterPro"/>
</dbReference>
<keyword evidence="2" id="KW-0813">Transport</keyword>